<evidence type="ECO:0000256" key="1">
    <source>
        <dbReference type="SAM" id="MobiDB-lite"/>
    </source>
</evidence>
<keyword evidence="2" id="KW-0472">Membrane</keyword>
<dbReference type="GeneID" id="97985368"/>
<dbReference type="RefSeq" id="WP_025487942.1">
    <property type="nucleotide sequence ID" value="NZ_QVLU01000009.1"/>
</dbReference>
<dbReference type="Proteomes" id="UP000260812">
    <property type="component" value="Unassembled WGS sequence"/>
</dbReference>
<evidence type="ECO:0000313" key="6">
    <source>
        <dbReference type="Proteomes" id="UP000261166"/>
    </source>
</evidence>
<gene>
    <name evidence="4" type="ORF">DWY69_12120</name>
    <name evidence="3" type="ORF">DXC51_00330</name>
</gene>
<sequence>MKKESNMGLLFLMAVGIAGLGLYYGATDNYGSGEIQLYHFICWVVLIIALLRALELVWEPVKFFWDQAWGKVQESRKNAADSMGNAPKDVLSGEEMQTSIIVPDAGRRFFAEREYAGPVREAAAARESVLREEPVRESVIRENTVRENTVREDAAREGVAREGIVREGAVCESAAAPAVIITPPPAMADVYSEEKKKKNKKKKK</sequence>
<feature type="transmembrane region" description="Helical" evidence="2">
    <location>
        <begin position="7"/>
        <end position="25"/>
    </location>
</feature>
<dbReference type="OrthoDB" id="2065863at2"/>
<evidence type="ECO:0000313" key="5">
    <source>
        <dbReference type="Proteomes" id="UP000260812"/>
    </source>
</evidence>
<organism evidence="4 6">
    <name type="scientific">Eisenbergiella massiliensis</name>
    <dbReference type="NCBI Taxonomy" id="1720294"/>
    <lineage>
        <taxon>Bacteria</taxon>
        <taxon>Bacillati</taxon>
        <taxon>Bacillota</taxon>
        <taxon>Clostridia</taxon>
        <taxon>Lachnospirales</taxon>
        <taxon>Lachnospiraceae</taxon>
        <taxon>Eisenbergiella</taxon>
    </lineage>
</organism>
<evidence type="ECO:0000313" key="3">
    <source>
        <dbReference type="EMBL" id="RGE64824.1"/>
    </source>
</evidence>
<dbReference type="AlphaFoldDB" id="A0A3E3IXF9"/>
<proteinExistence type="predicted"/>
<reference evidence="4 6" key="1">
    <citation type="submission" date="2018-08" db="EMBL/GenBank/DDBJ databases">
        <title>A genome reference for cultivated species of the human gut microbiota.</title>
        <authorList>
            <person name="Zou Y."/>
            <person name="Xue W."/>
            <person name="Luo G."/>
        </authorList>
    </citation>
    <scope>NUCLEOTIDE SEQUENCE [LARGE SCALE GENOMIC DNA]</scope>
    <source>
        <strain evidence="4 6">AF26-4BH</strain>
        <strain evidence="3">TF05-5AC</strain>
    </source>
</reference>
<feature type="region of interest" description="Disordered" evidence="1">
    <location>
        <begin position="184"/>
        <end position="204"/>
    </location>
</feature>
<keyword evidence="2" id="KW-0812">Transmembrane</keyword>
<protein>
    <submittedName>
        <fullName evidence="4">Uncharacterized protein</fullName>
    </submittedName>
</protein>
<dbReference type="EMBL" id="QVLU01000009">
    <property type="protein sequence ID" value="RGE71770.1"/>
    <property type="molecule type" value="Genomic_DNA"/>
</dbReference>
<dbReference type="Proteomes" id="UP000261166">
    <property type="component" value="Unassembled WGS sequence"/>
</dbReference>
<name>A0A3E3IXF9_9FIRM</name>
<keyword evidence="5" id="KW-1185">Reference proteome</keyword>
<evidence type="ECO:0000313" key="4">
    <source>
        <dbReference type="EMBL" id="RGE71770.1"/>
    </source>
</evidence>
<dbReference type="EMBL" id="QVLV01000001">
    <property type="protein sequence ID" value="RGE64824.1"/>
    <property type="molecule type" value="Genomic_DNA"/>
</dbReference>
<feature type="transmembrane region" description="Helical" evidence="2">
    <location>
        <begin position="37"/>
        <end position="54"/>
    </location>
</feature>
<comment type="caution">
    <text evidence="4">The sequence shown here is derived from an EMBL/GenBank/DDBJ whole genome shotgun (WGS) entry which is preliminary data.</text>
</comment>
<evidence type="ECO:0000256" key="2">
    <source>
        <dbReference type="SAM" id="Phobius"/>
    </source>
</evidence>
<accession>A0A3E3IXF9</accession>
<keyword evidence="2" id="KW-1133">Transmembrane helix</keyword>